<evidence type="ECO:0000256" key="4">
    <source>
        <dbReference type="ARBA" id="ARBA00022833"/>
    </source>
</evidence>
<dbReference type="Gene3D" id="3.30.160.60">
    <property type="entry name" value="Classic Zinc Finger"/>
    <property type="match status" value="4"/>
</dbReference>
<evidence type="ECO:0000256" key="8">
    <source>
        <dbReference type="SAM" id="MobiDB-lite"/>
    </source>
</evidence>
<evidence type="ECO:0000256" key="1">
    <source>
        <dbReference type="ARBA" id="ARBA00022723"/>
    </source>
</evidence>
<keyword evidence="1" id="KW-0479">Metal-binding</keyword>
<dbReference type="OrthoDB" id="3437960at2759"/>
<comment type="caution">
    <text evidence="9">The sequence shown here is derived from an EMBL/GenBank/DDBJ whole genome shotgun (WGS) entry which is preliminary data.</text>
</comment>
<name>A0A5M3YUX0_ASPTE</name>
<feature type="compositionally biased region" description="Low complexity" evidence="8">
    <location>
        <begin position="306"/>
        <end position="323"/>
    </location>
</feature>
<dbReference type="FunFam" id="3.30.160.60:FF:000125">
    <property type="entry name" value="Putative zinc finger protein 143"/>
    <property type="match status" value="1"/>
</dbReference>
<dbReference type="PROSITE" id="PS50157">
    <property type="entry name" value="ZINC_FINGER_C2H2_2"/>
    <property type="match status" value="4"/>
</dbReference>
<dbReference type="GO" id="GO:0000981">
    <property type="term" value="F:DNA-binding transcription factor activity, RNA polymerase II-specific"/>
    <property type="evidence" value="ECO:0007669"/>
    <property type="project" value="UniProtKB-ARBA"/>
</dbReference>
<dbReference type="PANTHER" id="PTHR14003">
    <property type="entry name" value="TRANSCRIPTIONAL REPRESSOR PROTEIN YY"/>
    <property type="match status" value="1"/>
</dbReference>
<dbReference type="FunFam" id="3.30.160.60:FF:001949">
    <property type="entry name" value="zinc finger protein 62 homolog isoform X2"/>
    <property type="match status" value="1"/>
</dbReference>
<evidence type="ECO:0000256" key="3">
    <source>
        <dbReference type="ARBA" id="ARBA00022771"/>
    </source>
</evidence>
<feature type="compositionally biased region" description="Low complexity" evidence="8">
    <location>
        <begin position="373"/>
        <end position="384"/>
    </location>
</feature>
<protein>
    <submittedName>
        <fullName evidence="9">C2H2 finger domain protein</fullName>
    </submittedName>
</protein>
<keyword evidence="3" id="KW-0863">Zinc-finger</keyword>
<dbReference type="Pfam" id="PF00096">
    <property type="entry name" value="zf-C2H2"/>
    <property type="match status" value="4"/>
</dbReference>
<accession>A0A5M3YUX0</accession>
<sequence length="439" mass="47478">MDITTILNRKGSAAMVDFDQQQFLQNHQSLDNPPTPKMKSEPGVTESADQPVLSYPPHAPLPSMPQDVRYAPQSHPAPGMPLMQTPYVPGGYASGAPMHNGAAPPPRTEPPPKTFHCGTCGKGFARRSDLARHERIHSGIRPHACDWPGCGKQFIQRSALTVHSRVHTGEKPHMCERCGKPFSDSSSLARHRRIHSGKRPYKCPYANCQKTFTRRTTLTRHQNHHTGTIEEAAAETEANLRQNKERSRGPGESMFSDHASVHSTPSPAHSGISAGGELPPLNMPRSTGDYYMGSGSIPPHVRGDFSQASPRASPTATSPSLSSFGSAPHSRPSMTSHPTGYGPPQPLEPPANNDHRPNSVSGSPHMPTLGWASPSHGSIPSPGSANDFPYPEPGAPTYPSSVPPHMYFSHSAGRRPTSTEPENYEMKPKMGDNSWSTPV</sequence>
<proteinExistence type="predicted"/>
<organism evidence="9 10">
    <name type="scientific">Aspergillus terreus</name>
    <dbReference type="NCBI Taxonomy" id="33178"/>
    <lineage>
        <taxon>Eukaryota</taxon>
        <taxon>Fungi</taxon>
        <taxon>Dikarya</taxon>
        <taxon>Ascomycota</taxon>
        <taxon>Pezizomycotina</taxon>
        <taxon>Eurotiomycetes</taxon>
        <taxon>Eurotiomycetidae</taxon>
        <taxon>Eurotiales</taxon>
        <taxon>Aspergillaceae</taxon>
        <taxon>Aspergillus</taxon>
        <taxon>Aspergillus subgen. Circumdati</taxon>
    </lineage>
</organism>
<keyword evidence="2" id="KW-0677">Repeat</keyword>
<keyword evidence="10" id="KW-1185">Reference proteome</keyword>
<keyword evidence="5" id="KW-0805">Transcription regulation</keyword>
<keyword evidence="6" id="KW-0804">Transcription</keyword>
<dbReference type="GO" id="GO:0000978">
    <property type="term" value="F:RNA polymerase II cis-regulatory region sequence-specific DNA binding"/>
    <property type="evidence" value="ECO:0007669"/>
    <property type="project" value="TreeGrafter"/>
</dbReference>
<keyword evidence="4" id="KW-0862">Zinc</keyword>
<evidence type="ECO:0000256" key="6">
    <source>
        <dbReference type="ARBA" id="ARBA00023163"/>
    </source>
</evidence>
<dbReference type="PROSITE" id="PS00028">
    <property type="entry name" value="ZINC_FINGER_C2H2_1"/>
    <property type="match status" value="4"/>
</dbReference>
<dbReference type="VEuPathDB" id="FungiDB:ATEG_00873"/>
<feature type="compositionally biased region" description="Pro residues" evidence="8">
    <location>
        <begin position="103"/>
        <end position="113"/>
    </location>
</feature>
<dbReference type="GO" id="GO:0008270">
    <property type="term" value="F:zinc ion binding"/>
    <property type="evidence" value="ECO:0007669"/>
    <property type="project" value="UniProtKB-KW"/>
</dbReference>
<evidence type="ECO:0000256" key="2">
    <source>
        <dbReference type="ARBA" id="ARBA00022737"/>
    </source>
</evidence>
<dbReference type="PANTHER" id="PTHR14003:SF20">
    <property type="entry name" value="FINGER DOMAIN PROTEIN, PUTATIVE (AFU_ORTHOLOGUE AFUA_4G10380)-RELATED"/>
    <property type="match status" value="1"/>
</dbReference>
<dbReference type="SMART" id="SM00355">
    <property type="entry name" value="ZnF_C2H2"/>
    <property type="match status" value="4"/>
</dbReference>
<evidence type="ECO:0000313" key="9">
    <source>
        <dbReference type="EMBL" id="GFF14788.1"/>
    </source>
</evidence>
<reference evidence="9 10" key="1">
    <citation type="submission" date="2020-01" db="EMBL/GenBank/DDBJ databases">
        <title>Aspergillus terreus IFO 6365 whole genome shotgun sequence.</title>
        <authorList>
            <person name="Kanamasa S."/>
            <person name="Takahashi H."/>
        </authorList>
    </citation>
    <scope>NUCLEOTIDE SEQUENCE [LARGE SCALE GENOMIC DNA]</scope>
    <source>
        <strain evidence="9 10">IFO 6365</strain>
    </source>
</reference>
<evidence type="ECO:0000256" key="5">
    <source>
        <dbReference type="ARBA" id="ARBA00023015"/>
    </source>
</evidence>
<feature type="region of interest" description="Disordered" evidence="8">
    <location>
        <begin position="214"/>
        <end position="439"/>
    </location>
</feature>
<gene>
    <name evidence="9" type="ORF">ATEIFO6365_0003085600</name>
</gene>
<dbReference type="AlphaFoldDB" id="A0A5M3YUX0"/>
<feature type="region of interest" description="Disordered" evidence="8">
    <location>
        <begin position="94"/>
        <end position="113"/>
    </location>
</feature>
<feature type="compositionally biased region" description="Polar residues" evidence="8">
    <location>
        <begin position="19"/>
        <end position="32"/>
    </location>
</feature>
<evidence type="ECO:0000313" key="10">
    <source>
        <dbReference type="Proteomes" id="UP000452235"/>
    </source>
</evidence>
<evidence type="ECO:0000256" key="7">
    <source>
        <dbReference type="ARBA" id="ARBA00023242"/>
    </source>
</evidence>
<feature type="region of interest" description="Disordered" evidence="8">
    <location>
        <begin position="18"/>
        <end position="78"/>
    </location>
</feature>
<dbReference type="InterPro" id="IPR013087">
    <property type="entry name" value="Znf_C2H2_type"/>
</dbReference>
<dbReference type="EMBL" id="BLJY01000003">
    <property type="protein sequence ID" value="GFF14788.1"/>
    <property type="molecule type" value="Genomic_DNA"/>
</dbReference>
<dbReference type="InterPro" id="IPR036236">
    <property type="entry name" value="Znf_C2H2_sf"/>
</dbReference>
<dbReference type="Proteomes" id="UP000452235">
    <property type="component" value="Unassembled WGS sequence"/>
</dbReference>
<dbReference type="GO" id="GO:0005667">
    <property type="term" value="C:transcription regulator complex"/>
    <property type="evidence" value="ECO:0007669"/>
    <property type="project" value="TreeGrafter"/>
</dbReference>
<dbReference type="FunFam" id="3.30.160.60:FF:000690">
    <property type="entry name" value="Zinc finger protein 354C"/>
    <property type="match status" value="1"/>
</dbReference>
<dbReference type="SUPFAM" id="SSF57667">
    <property type="entry name" value="beta-beta-alpha zinc fingers"/>
    <property type="match status" value="2"/>
</dbReference>
<keyword evidence="7" id="KW-0539">Nucleus</keyword>
<dbReference type="GO" id="GO:0000785">
    <property type="term" value="C:chromatin"/>
    <property type="evidence" value="ECO:0007669"/>
    <property type="project" value="TreeGrafter"/>
</dbReference>